<dbReference type="InterPro" id="IPR036220">
    <property type="entry name" value="UDP-Glc/GDP-Man_DH_C_sf"/>
</dbReference>
<dbReference type="GO" id="GO:0000271">
    <property type="term" value="P:polysaccharide biosynthetic process"/>
    <property type="evidence" value="ECO:0007669"/>
    <property type="project" value="InterPro"/>
</dbReference>
<dbReference type="InterPro" id="IPR008927">
    <property type="entry name" value="6-PGluconate_DH-like_C_sf"/>
</dbReference>
<dbReference type="PANTHER" id="PTHR43491">
    <property type="entry name" value="UDP-N-ACETYL-D-MANNOSAMINE DEHYDROGENASE"/>
    <property type="match status" value="1"/>
</dbReference>
<dbReference type="InterPro" id="IPR014026">
    <property type="entry name" value="UDP-Glc/GDP-Man_DH_dimer"/>
</dbReference>
<dbReference type="PIRSF" id="PIRSF500136">
    <property type="entry name" value="UDP_ManNAc_DH"/>
    <property type="match status" value="1"/>
</dbReference>
<dbReference type="PIRSF" id="PIRSF000124">
    <property type="entry name" value="UDPglc_GDPman_dh"/>
    <property type="match status" value="1"/>
</dbReference>
<feature type="domain" description="UDP-glucose/GDP-mannose dehydrogenase C-terminal" evidence="5">
    <location>
        <begin position="330"/>
        <end position="432"/>
    </location>
</feature>
<dbReference type="Pfam" id="PF00984">
    <property type="entry name" value="UDPG_MGDP_dh"/>
    <property type="match status" value="1"/>
</dbReference>
<comment type="caution">
    <text evidence="6">The sequence shown here is derived from an EMBL/GenBank/DDBJ whole genome shotgun (WGS) entry which is preliminary data.</text>
</comment>
<dbReference type="InterPro" id="IPR036291">
    <property type="entry name" value="NAD(P)-bd_dom_sf"/>
</dbReference>
<evidence type="ECO:0000313" key="6">
    <source>
        <dbReference type="EMBL" id="GFJ76819.1"/>
    </source>
</evidence>
<accession>A0A6V8K3S4</accession>
<keyword evidence="2" id="KW-0560">Oxidoreductase</keyword>
<dbReference type="EMBL" id="BLPF01000001">
    <property type="protein sequence ID" value="GFJ76819.1"/>
    <property type="molecule type" value="Genomic_DNA"/>
</dbReference>
<dbReference type="InterPro" id="IPR017476">
    <property type="entry name" value="UDP-Glc/GDP-Man"/>
</dbReference>
<dbReference type="Gene3D" id="3.40.50.720">
    <property type="entry name" value="NAD(P)-binding Rossmann-like Domain"/>
    <property type="match status" value="2"/>
</dbReference>
<dbReference type="Pfam" id="PF03721">
    <property type="entry name" value="UDPG_MGDP_dh_N"/>
    <property type="match status" value="1"/>
</dbReference>
<evidence type="ECO:0000256" key="1">
    <source>
        <dbReference type="ARBA" id="ARBA00006601"/>
    </source>
</evidence>
<dbReference type="Proteomes" id="UP000482800">
    <property type="component" value="Unassembled WGS sequence"/>
</dbReference>
<keyword evidence="3" id="KW-0520">NAD</keyword>
<dbReference type="GO" id="GO:0051287">
    <property type="term" value="F:NAD binding"/>
    <property type="evidence" value="ECO:0007669"/>
    <property type="project" value="InterPro"/>
</dbReference>
<dbReference type="SUPFAM" id="SSF51735">
    <property type="entry name" value="NAD(P)-binding Rossmann-fold domains"/>
    <property type="match status" value="1"/>
</dbReference>
<evidence type="ECO:0000259" key="5">
    <source>
        <dbReference type="SMART" id="SM00984"/>
    </source>
</evidence>
<organism evidence="6 7">
    <name type="scientific">Phytohabitans houttuyneae</name>
    <dbReference type="NCBI Taxonomy" id="1076126"/>
    <lineage>
        <taxon>Bacteria</taxon>
        <taxon>Bacillati</taxon>
        <taxon>Actinomycetota</taxon>
        <taxon>Actinomycetes</taxon>
        <taxon>Micromonosporales</taxon>
        <taxon>Micromonosporaceae</taxon>
    </lineage>
</organism>
<dbReference type="SMART" id="SM00984">
    <property type="entry name" value="UDPG_MGDP_dh_C"/>
    <property type="match status" value="1"/>
</dbReference>
<dbReference type="GO" id="GO:0016628">
    <property type="term" value="F:oxidoreductase activity, acting on the CH-CH group of donors, NAD or NADP as acceptor"/>
    <property type="evidence" value="ECO:0007669"/>
    <property type="project" value="InterPro"/>
</dbReference>
<dbReference type="GO" id="GO:0016616">
    <property type="term" value="F:oxidoreductase activity, acting on the CH-OH group of donors, NAD or NADP as acceptor"/>
    <property type="evidence" value="ECO:0007669"/>
    <property type="project" value="InterPro"/>
</dbReference>
<evidence type="ECO:0000313" key="7">
    <source>
        <dbReference type="Proteomes" id="UP000482800"/>
    </source>
</evidence>
<keyword evidence="7" id="KW-1185">Reference proteome</keyword>
<name>A0A6V8K3S4_9ACTN</name>
<dbReference type="InterPro" id="IPR001732">
    <property type="entry name" value="UDP-Glc/GDP-Man_DH_N"/>
</dbReference>
<dbReference type="Pfam" id="PF03720">
    <property type="entry name" value="UDPG_MGDP_dh_C"/>
    <property type="match status" value="1"/>
</dbReference>
<reference evidence="6 7" key="2">
    <citation type="submission" date="2020-03" db="EMBL/GenBank/DDBJ databases">
        <authorList>
            <person name="Ichikawa N."/>
            <person name="Kimura A."/>
            <person name="Kitahashi Y."/>
            <person name="Uohara A."/>
        </authorList>
    </citation>
    <scope>NUCLEOTIDE SEQUENCE [LARGE SCALE GENOMIC DNA]</scope>
    <source>
        <strain evidence="6 7">NBRC 108639</strain>
    </source>
</reference>
<dbReference type="SUPFAM" id="SSF48179">
    <property type="entry name" value="6-phosphogluconate dehydrogenase C-terminal domain-like"/>
    <property type="match status" value="1"/>
</dbReference>
<dbReference type="InterPro" id="IPR028359">
    <property type="entry name" value="UDP_ManNAc/GlcNAc_DH"/>
</dbReference>
<proteinExistence type="inferred from homology"/>
<dbReference type="SUPFAM" id="SSF52413">
    <property type="entry name" value="UDP-glucose/GDP-mannose dehydrogenase C-terminal domain"/>
    <property type="match status" value="1"/>
</dbReference>
<evidence type="ECO:0000256" key="2">
    <source>
        <dbReference type="ARBA" id="ARBA00023002"/>
    </source>
</evidence>
<reference evidence="6 7" key="1">
    <citation type="submission" date="2020-03" db="EMBL/GenBank/DDBJ databases">
        <title>Whole genome shotgun sequence of Phytohabitans houttuyneae NBRC 108639.</title>
        <authorList>
            <person name="Komaki H."/>
            <person name="Tamura T."/>
        </authorList>
    </citation>
    <scope>NUCLEOTIDE SEQUENCE [LARGE SCALE GENOMIC DNA]</scope>
    <source>
        <strain evidence="6 7">NBRC 108639</strain>
    </source>
</reference>
<evidence type="ECO:0000256" key="4">
    <source>
        <dbReference type="PIRNR" id="PIRNR000124"/>
    </source>
</evidence>
<dbReference type="InterPro" id="IPR014027">
    <property type="entry name" value="UDP-Glc/GDP-Man_DH_C"/>
</dbReference>
<evidence type="ECO:0000256" key="3">
    <source>
        <dbReference type="ARBA" id="ARBA00023027"/>
    </source>
</evidence>
<dbReference type="RefSeq" id="WP_173053910.1">
    <property type="nucleotide sequence ID" value="NZ_BAABGO010000005.1"/>
</dbReference>
<comment type="similarity">
    <text evidence="1 4">Belongs to the UDP-glucose/GDP-mannose dehydrogenase family.</text>
</comment>
<dbReference type="NCBIfam" id="TIGR03026">
    <property type="entry name" value="NDP-sugDHase"/>
    <property type="match status" value="1"/>
</dbReference>
<dbReference type="PANTHER" id="PTHR43491:SF2">
    <property type="entry name" value="UDP-N-ACETYL-D-MANNOSAMINE DEHYDROGENASE"/>
    <property type="match status" value="1"/>
</dbReference>
<sequence length="450" mass="47471">MRFLPDSHAPSVTVVGFGYVGSCLGVTLAERGLRVTGVDSNRALVDELRDGRCPIPEPGLADAVARLAGSGRFTCTTGYEDAGATDVVVITVGTPVGPDHRIVTDQLEEACKRLATRLRRGQLVVVKSTVPPGTTRELVLPLLERSGLVAGRDFGLAYCPERLAQGSALRQLAELPVVVGGYDPESTAAAVQFWKQALDVPVQTLPGLETAEVVKLASNWWIDVNVALANELAQFCAPHGVDVLDVIAAANALPKGEGRVNILLPSVGVGGSCLTKDPWMAWRAAADRGIALETVETARRVNDAMPTRAGQLIADELAALGKAPAECTVAVLGVAFKSNTGDLRDTPVVGVVDALRATGAAVRLFDPLADPADVEARFGARPVASVEAAVSGVDAIAILAGHQEFHRLDFARLRAEVAMPCLIFDGRMYYPPDTIADLTSLGYRYRGVGR</sequence>
<dbReference type="AlphaFoldDB" id="A0A6V8K3S4"/>
<gene>
    <name evidence="6" type="ORF">Phou_009990</name>
</gene>
<protein>
    <submittedName>
        <fullName evidence="6">UDP-N-acetyl-D-mannosaminuronic acid dehydrogenase</fullName>
    </submittedName>
</protein>